<keyword evidence="6" id="KW-0460">Magnesium</keyword>
<sequence length="537" mass="60242">MVRQASSFRTKRASTTSTAASVQFADEEDGPAEEDVSSRMEKGLLSHEESRKARGQKGYTKEETRIAGFSGRCSESAYAARLHCESLCDVTAWRSLDRLVFAFRSTQYQDLVISLVSLVMTWRLGNQYERKDVQIPVVSMLISSVAIFAVFTKLVYSSLLLWYLQENTSVGPEVIFPETVLAALRIAIGLLIVLFGTLASSKIARMKRQRKTVLLIGLDGHGKSLLVDTALSSKASRGGRKGALSRGEWEINPTAGLRMHELRKFDSFWRIWDMSGNGRGRALWPFYYGSVDAIFFVIDASDLTRLGVAKREFLRMAEHADVRRKAPALVIILNKTDLPETGRSGEPSRITSSQIRELLRFDTLSKHFKLHVQSASALQGFGMDDALQWLTNHLSGITAEENCVTEFNKFKLQNSHKDAKRRYLVFRIVGEKIELTDEGPEDKTWEDFIEELSKDEKDGAYGLFDFHTEGPDGRILQKIIFVAWTPDSLPIKAKMLYGSSRESFKSELGSGIAYVIQATDVSDVDEAEVTEMVVKGR</sequence>
<evidence type="ECO:0000256" key="4">
    <source>
        <dbReference type="ARBA" id="ARBA00023203"/>
    </source>
</evidence>
<feature type="compositionally biased region" description="Acidic residues" evidence="7">
    <location>
        <begin position="25"/>
        <end position="35"/>
    </location>
</feature>
<keyword evidence="6" id="KW-0479">Metal-binding</keyword>
<feature type="region of interest" description="Disordered" evidence="7">
    <location>
        <begin position="1"/>
        <end position="59"/>
    </location>
</feature>
<comment type="caution">
    <text evidence="10">The sequence shown here is derived from an EMBL/GenBank/DDBJ whole genome shotgun (WGS) entry which is preliminary data.</text>
</comment>
<dbReference type="InterPro" id="IPR017904">
    <property type="entry name" value="ADF/Cofilin"/>
</dbReference>
<keyword evidence="3 5" id="KW-0342">GTP-binding</keyword>
<dbReference type="InterPro" id="IPR002108">
    <property type="entry name" value="ADF-H"/>
</dbReference>
<evidence type="ECO:0000256" key="7">
    <source>
        <dbReference type="SAM" id="MobiDB-lite"/>
    </source>
</evidence>
<dbReference type="Pfam" id="PF00241">
    <property type="entry name" value="Cofilin_ADF"/>
    <property type="match status" value="1"/>
</dbReference>
<dbReference type="AlphaFoldDB" id="A0A2R5GM70"/>
<keyword evidence="2 5" id="KW-0547">Nucleotide-binding</keyword>
<keyword evidence="8" id="KW-0472">Membrane</keyword>
<feature type="transmembrane region" description="Helical" evidence="8">
    <location>
        <begin position="182"/>
        <end position="201"/>
    </location>
</feature>
<dbReference type="Gene3D" id="3.40.50.300">
    <property type="entry name" value="P-loop containing nucleotide triphosphate hydrolases"/>
    <property type="match status" value="1"/>
</dbReference>
<proteinExistence type="inferred from homology"/>
<dbReference type="InterPro" id="IPR027417">
    <property type="entry name" value="P-loop_NTPase"/>
</dbReference>
<evidence type="ECO:0000256" key="2">
    <source>
        <dbReference type="ARBA" id="ARBA00022741"/>
    </source>
</evidence>
<evidence type="ECO:0000256" key="8">
    <source>
        <dbReference type="SAM" id="Phobius"/>
    </source>
</evidence>
<organism evidence="10 11">
    <name type="scientific">Hondaea fermentalgiana</name>
    <dbReference type="NCBI Taxonomy" id="2315210"/>
    <lineage>
        <taxon>Eukaryota</taxon>
        <taxon>Sar</taxon>
        <taxon>Stramenopiles</taxon>
        <taxon>Bigyra</taxon>
        <taxon>Labyrinthulomycetes</taxon>
        <taxon>Thraustochytrida</taxon>
        <taxon>Thraustochytriidae</taxon>
        <taxon>Hondaea</taxon>
    </lineage>
</organism>
<name>A0A2R5GM70_9STRA</name>
<dbReference type="Gene3D" id="3.40.20.10">
    <property type="entry name" value="Severin"/>
    <property type="match status" value="1"/>
</dbReference>
<dbReference type="SMART" id="SM00177">
    <property type="entry name" value="ARF"/>
    <property type="match status" value="1"/>
</dbReference>
<dbReference type="GO" id="GO:0003779">
    <property type="term" value="F:actin binding"/>
    <property type="evidence" value="ECO:0007669"/>
    <property type="project" value="UniProtKB-KW"/>
</dbReference>
<evidence type="ECO:0000256" key="3">
    <source>
        <dbReference type="ARBA" id="ARBA00023134"/>
    </source>
</evidence>
<evidence type="ECO:0000256" key="6">
    <source>
        <dbReference type="PIRSR" id="PIRSR606689-2"/>
    </source>
</evidence>
<reference evidence="10 11" key="1">
    <citation type="submission" date="2017-12" db="EMBL/GenBank/DDBJ databases">
        <title>Sequencing, de novo assembly and annotation of complete genome of a new Thraustochytrid species, strain FCC1311.</title>
        <authorList>
            <person name="Sedici K."/>
            <person name="Godart F."/>
            <person name="Aiese Cigliano R."/>
            <person name="Sanseverino W."/>
            <person name="Barakat M."/>
            <person name="Ortet P."/>
            <person name="Marechal E."/>
            <person name="Cagnac O."/>
            <person name="Amato A."/>
        </authorList>
    </citation>
    <scope>NUCLEOTIDE SEQUENCE [LARGE SCALE GENOMIC DNA]</scope>
</reference>
<dbReference type="SUPFAM" id="SSF52540">
    <property type="entry name" value="P-loop containing nucleoside triphosphate hydrolases"/>
    <property type="match status" value="1"/>
</dbReference>
<dbReference type="Proteomes" id="UP000241890">
    <property type="component" value="Unassembled WGS sequence"/>
</dbReference>
<evidence type="ECO:0000313" key="11">
    <source>
        <dbReference type="Proteomes" id="UP000241890"/>
    </source>
</evidence>
<dbReference type="SMART" id="SM00102">
    <property type="entry name" value="ADF"/>
    <property type="match status" value="1"/>
</dbReference>
<keyword evidence="8" id="KW-0812">Transmembrane</keyword>
<keyword evidence="11" id="KW-1185">Reference proteome</keyword>
<dbReference type="GO" id="GO:0030042">
    <property type="term" value="P:actin filament depolymerization"/>
    <property type="evidence" value="ECO:0007669"/>
    <property type="project" value="InterPro"/>
</dbReference>
<dbReference type="PROSITE" id="PS51263">
    <property type="entry name" value="ADF_H"/>
    <property type="match status" value="1"/>
</dbReference>
<accession>A0A2R5GM70</accession>
<dbReference type="CDD" id="cd11286">
    <property type="entry name" value="ADF_cofilin_like"/>
    <property type="match status" value="1"/>
</dbReference>
<feature type="compositionally biased region" description="Basic and acidic residues" evidence="7">
    <location>
        <begin position="36"/>
        <end position="52"/>
    </location>
</feature>
<dbReference type="InterPro" id="IPR006689">
    <property type="entry name" value="Small_GTPase_ARF/SAR"/>
</dbReference>
<feature type="transmembrane region" description="Helical" evidence="8">
    <location>
        <begin position="137"/>
        <end position="162"/>
    </location>
</feature>
<feature type="domain" description="ADF-H" evidence="9">
    <location>
        <begin position="395"/>
        <end position="534"/>
    </location>
</feature>
<feature type="compositionally biased region" description="Low complexity" evidence="7">
    <location>
        <begin position="1"/>
        <end position="21"/>
    </location>
</feature>
<dbReference type="GO" id="GO:0005525">
    <property type="term" value="F:GTP binding"/>
    <property type="evidence" value="ECO:0007669"/>
    <property type="project" value="UniProtKB-KW"/>
</dbReference>
<dbReference type="PANTHER" id="PTHR11913">
    <property type="entry name" value="COFILIN-RELATED"/>
    <property type="match status" value="1"/>
</dbReference>
<dbReference type="GO" id="GO:0015629">
    <property type="term" value="C:actin cytoskeleton"/>
    <property type="evidence" value="ECO:0007669"/>
    <property type="project" value="InterPro"/>
</dbReference>
<dbReference type="SUPFAM" id="SSF55753">
    <property type="entry name" value="Actin depolymerizing proteins"/>
    <property type="match status" value="1"/>
</dbReference>
<dbReference type="PROSITE" id="PS51417">
    <property type="entry name" value="ARF"/>
    <property type="match status" value="1"/>
</dbReference>
<feature type="binding site" evidence="6">
    <location>
        <position position="224"/>
    </location>
    <ligand>
        <name>Mg(2+)</name>
        <dbReference type="ChEBI" id="CHEBI:18420"/>
    </ligand>
</feature>
<dbReference type="OrthoDB" id="10249245at2759"/>
<evidence type="ECO:0000256" key="1">
    <source>
        <dbReference type="ARBA" id="ARBA00006844"/>
    </source>
</evidence>
<gene>
    <name evidence="10" type="ORF">FCC1311_076332</name>
</gene>
<dbReference type="InterPro" id="IPR029006">
    <property type="entry name" value="ADF-H/Gelsolin-like_dom_sf"/>
</dbReference>
<evidence type="ECO:0000313" key="10">
    <source>
        <dbReference type="EMBL" id="GBG31409.1"/>
    </source>
</evidence>
<dbReference type="GO" id="GO:0003924">
    <property type="term" value="F:GTPase activity"/>
    <property type="evidence" value="ECO:0007669"/>
    <property type="project" value="InterPro"/>
</dbReference>
<feature type="binding site" evidence="5">
    <location>
        <begin position="217"/>
        <end position="224"/>
    </location>
    <ligand>
        <name>GTP</name>
        <dbReference type="ChEBI" id="CHEBI:37565"/>
    </ligand>
</feature>
<evidence type="ECO:0000256" key="5">
    <source>
        <dbReference type="PIRSR" id="PIRSR606689-1"/>
    </source>
</evidence>
<dbReference type="Pfam" id="PF00025">
    <property type="entry name" value="Arf"/>
    <property type="match status" value="1"/>
</dbReference>
<feature type="binding site" evidence="6">
    <location>
        <position position="254"/>
    </location>
    <ligand>
        <name>Mg(2+)</name>
        <dbReference type="ChEBI" id="CHEBI:18420"/>
    </ligand>
</feature>
<comment type="similarity">
    <text evidence="1">Belongs to the actin-binding proteins ADF family.</text>
</comment>
<dbReference type="EMBL" id="BEYU01000097">
    <property type="protein sequence ID" value="GBG31409.1"/>
    <property type="molecule type" value="Genomic_DNA"/>
</dbReference>
<evidence type="ECO:0000259" key="9">
    <source>
        <dbReference type="PROSITE" id="PS51263"/>
    </source>
</evidence>
<feature type="binding site" evidence="5">
    <location>
        <begin position="334"/>
        <end position="337"/>
    </location>
    <ligand>
        <name>GTP</name>
        <dbReference type="ChEBI" id="CHEBI:37565"/>
    </ligand>
</feature>
<dbReference type="InParanoid" id="A0A2R5GM70"/>
<protein>
    <submittedName>
        <fullName evidence="10">ADP-ribosylation factor</fullName>
    </submittedName>
</protein>
<keyword evidence="8" id="KW-1133">Transmembrane helix</keyword>
<dbReference type="GO" id="GO:0046872">
    <property type="term" value="F:metal ion binding"/>
    <property type="evidence" value="ECO:0007669"/>
    <property type="project" value="UniProtKB-KW"/>
</dbReference>
<feature type="binding site" evidence="5">
    <location>
        <position position="276"/>
    </location>
    <ligand>
        <name>GTP</name>
        <dbReference type="ChEBI" id="CHEBI:37565"/>
    </ligand>
</feature>
<keyword evidence="4" id="KW-0009">Actin-binding</keyword>